<dbReference type="GO" id="GO:0004622">
    <property type="term" value="F:phosphatidylcholine lysophospholipase activity"/>
    <property type="evidence" value="ECO:0007669"/>
    <property type="project" value="TreeGrafter"/>
</dbReference>
<proteinExistence type="predicted"/>
<dbReference type="Gene3D" id="3.40.50.1110">
    <property type="entry name" value="SGNH hydrolase"/>
    <property type="match status" value="1"/>
</dbReference>
<dbReference type="AlphaFoldDB" id="A0A850R4K2"/>
<dbReference type="RefSeq" id="WP_176941937.1">
    <property type="nucleotide sequence ID" value="NZ_JABZEC010000001.1"/>
</dbReference>
<dbReference type="PANTHER" id="PTHR30383:SF27">
    <property type="entry name" value="SPORE GERMINATION LIPASE LIPC"/>
    <property type="match status" value="1"/>
</dbReference>
<organism evidence="2 3">
    <name type="scientific">Bombilactobacillus apium</name>
    <dbReference type="NCBI Taxonomy" id="2675299"/>
    <lineage>
        <taxon>Bacteria</taxon>
        <taxon>Bacillati</taxon>
        <taxon>Bacillota</taxon>
        <taxon>Bacilli</taxon>
        <taxon>Lactobacillales</taxon>
        <taxon>Lactobacillaceae</taxon>
        <taxon>Bombilactobacillus</taxon>
    </lineage>
</organism>
<comment type="caution">
    <text evidence="2">The sequence shown here is derived from an EMBL/GenBank/DDBJ whole genome shotgun (WGS) entry which is preliminary data.</text>
</comment>
<dbReference type="EMBL" id="JABZEC010000001">
    <property type="protein sequence ID" value="NVY95767.1"/>
    <property type="molecule type" value="Genomic_DNA"/>
</dbReference>
<reference evidence="2 3" key="1">
    <citation type="submission" date="2020-06" db="EMBL/GenBank/DDBJ databases">
        <authorList>
            <person name="Kang J."/>
        </authorList>
    </citation>
    <scope>NUCLEOTIDE SEQUENCE [LARGE SCALE GENOMIC DNA]</scope>
    <source>
        <strain evidence="2 3">DCY120</strain>
    </source>
</reference>
<dbReference type="Pfam" id="PF13472">
    <property type="entry name" value="Lipase_GDSL_2"/>
    <property type="match status" value="1"/>
</dbReference>
<gene>
    <name evidence="2" type="ORF">HU830_00895</name>
</gene>
<keyword evidence="3" id="KW-1185">Reference proteome</keyword>
<dbReference type="InterPro" id="IPR036514">
    <property type="entry name" value="SGNH_hydro_sf"/>
</dbReference>
<evidence type="ECO:0000313" key="3">
    <source>
        <dbReference type="Proteomes" id="UP000563523"/>
    </source>
</evidence>
<accession>A0A850R4K2</accession>
<dbReference type="PANTHER" id="PTHR30383">
    <property type="entry name" value="THIOESTERASE 1/PROTEASE 1/LYSOPHOSPHOLIPASE L1"/>
    <property type="match status" value="1"/>
</dbReference>
<dbReference type="Proteomes" id="UP000563523">
    <property type="component" value="Unassembled WGS sequence"/>
</dbReference>
<sequence length="263" mass="30192">MSRKGIYWRRIICVSLVFLLGTVSLSVSQAKSKKTAFQVTALGDSLTYGVGDSHHRGGYCYLIQAPLKKTVRRPVQVHNYGVSGETSQQILARLREKTKIQKKIKNSRIIILTLGGNDVMHALQHYGTKLTPQKLAHYQQEYTANLTQLLALIRSQNARAPIYVYGIYNPFQIYLPQAVGVKKAVKYWNQNTKEVTTEESRVHFVDLSALAQPKRVTYSKISKEASNPLLYKKDHFHPNDRGYKLMTQKLWRQLVKTKKEWSR</sequence>
<dbReference type="InterPro" id="IPR051532">
    <property type="entry name" value="Ester_Hydrolysis_Enzymes"/>
</dbReference>
<protein>
    <submittedName>
        <fullName evidence="2">Lipase</fullName>
    </submittedName>
</protein>
<evidence type="ECO:0000259" key="1">
    <source>
        <dbReference type="Pfam" id="PF13472"/>
    </source>
</evidence>
<name>A0A850R4K2_9LACO</name>
<evidence type="ECO:0000313" key="2">
    <source>
        <dbReference type="EMBL" id="NVY95767.1"/>
    </source>
</evidence>
<dbReference type="InterPro" id="IPR013830">
    <property type="entry name" value="SGNH_hydro"/>
</dbReference>
<feature type="domain" description="SGNH hydrolase-type esterase" evidence="1">
    <location>
        <begin position="41"/>
        <end position="245"/>
    </location>
</feature>
<dbReference type="SUPFAM" id="SSF52266">
    <property type="entry name" value="SGNH hydrolase"/>
    <property type="match status" value="1"/>
</dbReference>